<dbReference type="Proteomes" id="UP001208567">
    <property type="component" value="Unassembled WGS sequence"/>
</dbReference>
<feature type="coiled-coil region" evidence="1">
    <location>
        <begin position="190"/>
        <end position="227"/>
    </location>
</feature>
<feature type="coiled-coil region" evidence="1">
    <location>
        <begin position="734"/>
        <end position="798"/>
    </location>
</feature>
<dbReference type="InterPro" id="IPR027417">
    <property type="entry name" value="P-loop_NTPase"/>
</dbReference>
<proteinExistence type="predicted"/>
<reference evidence="4 5" key="1">
    <citation type="journal article" date="2024" name="Int. J. Syst. Evol. Microbiol.">
        <title>Clostridium omnivorum sp. nov., isolated from anoxic soil under the treatment of reductive soil disinfestation.</title>
        <authorList>
            <person name="Ueki A."/>
            <person name="Tonouchi A."/>
            <person name="Kaku N."/>
            <person name="Honma S."/>
            <person name="Ueki K."/>
        </authorList>
    </citation>
    <scope>NUCLEOTIDE SEQUENCE [LARGE SCALE GENOMIC DNA]</scope>
    <source>
        <strain evidence="4 5">E14</strain>
    </source>
</reference>
<feature type="transmembrane region" description="Helical" evidence="2">
    <location>
        <begin position="428"/>
        <end position="445"/>
    </location>
</feature>
<dbReference type="InterPro" id="IPR038734">
    <property type="entry name" value="YhaN_AAA"/>
</dbReference>
<keyword evidence="2" id="KW-0812">Transmembrane</keyword>
<evidence type="ECO:0000313" key="4">
    <source>
        <dbReference type="EMBL" id="GLC28760.1"/>
    </source>
</evidence>
<dbReference type="PANTHER" id="PTHR41259">
    <property type="entry name" value="DOUBLE-STRAND BREAK REPAIR RAD50 ATPASE, PUTATIVE-RELATED"/>
    <property type="match status" value="1"/>
</dbReference>
<evidence type="ECO:0000313" key="5">
    <source>
        <dbReference type="Proteomes" id="UP001208567"/>
    </source>
</evidence>
<keyword evidence="1" id="KW-0175">Coiled coil</keyword>
<keyword evidence="2" id="KW-0472">Membrane</keyword>
<gene>
    <name evidence="4" type="ORF">bsdE14_01700</name>
</gene>
<comment type="caution">
    <text evidence="4">The sequence shown here is derived from an EMBL/GenBank/DDBJ whole genome shotgun (WGS) entry which is preliminary data.</text>
</comment>
<feature type="domain" description="YhaN AAA" evidence="3">
    <location>
        <begin position="1"/>
        <end position="174"/>
    </location>
</feature>
<dbReference type="EMBL" id="BRXR01000001">
    <property type="protein sequence ID" value="GLC28760.1"/>
    <property type="molecule type" value="Genomic_DNA"/>
</dbReference>
<organism evidence="4 5">
    <name type="scientific">Clostridium omnivorum</name>
    <dbReference type="NCBI Taxonomy" id="1604902"/>
    <lineage>
        <taxon>Bacteria</taxon>
        <taxon>Bacillati</taxon>
        <taxon>Bacillota</taxon>
        <taxon>Clostridia</taxon>
        <taxon>Eubacteriales</taxon>
        <taxon>Clostridiaceae</taxon>
        <taxon>Clostridium</taxon>
    </lineage>
</organism>
<evidence type="ECO:0000256" key="1">
    <source>
        <dbReference type="SAM" id="Coils"/>
    </source>
</evidence>
<accession>A0ABQ5N0N4</accession>
<dbReference type="SUPFAM" id="SSF52540">
    <property type="entry name" value="P-loop containing nucleoside triphosphate hydrolases"/>
    <property type="match status" value="1"/>
</dbReference>
<evidence type="ECO:0000259" key="3">
    <source>
        <dbReference type="Pfam" id="PF13514"/>
    </source>
</evidence>
<dbReference type="PANTHER" id="PTHR41259:SF1">
    <property type="entry name" value="DOUBLE-STRAND BREAK REPAIR RAD50 ATPASE, PUTATIVE-RELATED"/>
    <property type="match status" value="1"/>
</dbReference>
<name>A0ABQ5N0N4_9CLOT</name>
<protein>
    <recommendedName>
        <fullName evidence="3">YhaN AAA domain-containing protein</fullName>
    </recommendedName>
</protein>
<feature type="coiled-coil region" evidence="1">
    <location>
        <begin position="337"/>
        <end position="412"/>
    </location>
</feature>
<dbReference type="Gene3D" id="3.40.50.300">
    <property type="entry name" value="P-loop containing nucleotide triphosphate hydrolases"/>
    <property type="match status" value="2"/>
</dbReference>
<sequence length="971" mass="112856">MRIKRLYIGDFGVFKNQTLDNLNSDIIVIGGFNRAGKSTFLEILRYLGYGIPNGSKLPKPTVQYMIDSDILNEDGCKYNVRLQGYSEPKVTALNNFSETTINELYGNIDFYTYSQLFTITLDELQKVNSKEAERLRTVLMGAGFEEIVQIPSITTELKKDAEKIGGKNGSVNTKLFKPYNQKIIDSIKIKQEEKRKINLYYEKVKDLEVTEQNIINETMELETWENKLFLLDIIKSSIDKYQIKIELQEEVDELKKYNTEEFCKINKTYSVEGLENLRDRYYNIKEKYNEVVYYFKSNILEDISAADILRKVSDKIFNYEKRLPGVKEKLQKYFSLKELYEEEKNKIISECNLVNEEFKGNLNSVLNIKCDDLSQDKLLKLSTMYNSLSNEIKQLDSEIEDINFKRTILEKQVKDIKLNNNGDFIKKYLLISLGIALIGILLSIVNSVAGLSISLVGVVSTALYMVIRYISSNGNEAKNRVLINELKELNIVRESKNLKLSKIDTEFDRVNEEICYYTKQLQLKEDISLEGLRDYLKNIQSLKKDIVILSQRGKKLAELQEEMVNEFKSMEAIVLNLQYLKGMEFDNILSKDDKPNKKGLLDKELEYMDYRYMEYNQYFLSDIEKLIDDCKFLEKYDHILNEKQSLESIIKNILCSKNFDDDIVTMLDNFIYGYKMFIKYIEAKGKLSIITREIHQSFGTDKARMALNSYYFNSDEAVENTTLINKIYNEVSSKELLQSDYEAARIKVEEIQLRLDSEKDKRQYLREEIKRLSTVAKLEMAQREIDQARAELKILAERYAVNNVAAYILDRVQENFIENAKETMLKGASEMFEEITNGEYVNIMPVEDITKNDYAVALEDDNIESSTDFLSRGTAEQLFLSVRLSKLKEIRTALPVILDDPFVNFDSPHVDKVMKILDRLSKTNQIFVLTCHPQMITNIMKCNANAQYYKLEKGKISSSDANKLIEYLSNK</sequence>
<keyword evidence="2" id="KW-1133">Transmembrane helix</keyword>
<dbReference type="RefSeq" id="WP_264848027.1">
    <property type="nucleotide sequence ID" value="NZ_BRXR01000001.1"/>
</dbReference>
<evidence type="ECO:0000256" key="2">
    <source>
        <dbReference type="SAM" id="Phobius"/>
    </source>
</evidence>
<keyword evidence="5" id="KW-1185">Reference proteome</keyword>
<dbReference type="Pfam" id="PF13514">
    <property type="entry name" value="AAA_27"/>
    <property type="match status" value="1"/>
</dbReference>
<feature type="transmembrane region" description="Helical" evidence="2">
    <location>
        <begin position="451"/>
        <end position="470"/>
    </location>
</feature>